<dbReference type="Proteomes" id="UP000054928">
    <property type="component" value="Unassembled WGS sequence"/>
</dbReference>
<name>A0A0P1B839_PLAHL</name>
<evidence type="ECO:0000313" key="1">
    <source>
        <dbReference type="EMBL" id="CEG49940.1"/>
    </source>
</evidence>
<dbReference type="GeneID" id="36402730"/>
<accession>A0A0P1B839</accession>
<dbReference type="RefSeq" id="XP_024586309.1">
    <property type="nucleotide sequence ID" value="XM_024721184.1"/>
</dbReference>
<reference evidence="2" key="1">
    <citation type="submission" date="2014-09" db="EMBL/GenBank/DDBJ databases">
        <authorList>
            <person name="Sharma Rahul"/>
            <person name="Thines Marco"/>
        </authorList>
    </citation>
    <scope>NUCLEOTIDE SEQUENCE [LARGE SCALE GENOMIC DNA]</scope>
</reference>
<protein>
    <submittedName>
        <fullName evidence="1">Uncharacterized protein</fullName>
    </submittedName>
</protein>
<evidence type="ECO:0000313" key="2">
    <source>
        <dbReference type="Proteomes" id="UP000054928"/>
    </source>
</evidence>
<organism evidence="1 2">
    <name type="scientific">Plasmopara halstedii</name>
    <name type="common">Downy mildew of sunflower</name>
    <dbReference type="NCBI Taxonomy" id="4781"/>
    <lineage>
        <taxon>Eukaryota</taxon>
        <taxon>Sar</taxon>
        <taxon>Stramenopiles</taxon>
        <taxon>Oomycota</taxon>
        <taxon>Peronosporomycetes</taxon>
        <taxon>Peronosporales</taxon>
        <taxon>Peronosporaceae</taxon>
        <taxon>Plasmopara</taxon>
    </lineage>
</organism>
<proteinExistence type="predicted"/>
<dbReference type="AlphaFoldDB" id="A0A0P1B839"/>
<sequence length="86" mass="9973">MRQLKESFDLAERSGTFGGSVELANHVECEQWRDLKVRKANACYVPNGRRAVVYQFSDAVLNVPGEFDEFWLKKVGFVWLTQSWKC</sequence>
<dbReference type="EMBL" id="CCYD01003101">
    <property type="protein sequence ID" value="CEG49940.1"/>
    <property type="molecule type" value="Genomic_DNA"/>
</dbReference>
<keyword evidence="2" id="KW-1185">Reference proteome</keyword>